<reference evidence="2 3" key="1">
    <citation type="submission" date="2020-07" db="EMBL/GenBank/DDBJ databases">
        <title>Huge and variable diversity of episymbiotic CPR bacteria and DPANN archaea in groundwater ecosystems.</title>
        <authorList>
            <person name="He C.Y."/>
            <person name="Keren R."/>
            <person name="Whittaker M."/>
            <person name="Farag I.F."/>
            <person name="Doudna J."/>
            <person name="Cate J.H.D."/>
            <person name="Banfield J.F."/>
        </authorList>
    </citation>
    <scope>NUCLEOTIDE SEQUENCE [LARGE SCALE GENOMIC DNA]</scope>
    <source>
        <strain evidence="2">NC_groundwater_70_Ag_B-0.1um_54_66</strain>
    </source>
</reference>
<organism evidence="2 3">
    <name type="scientific">Micavibrio aeruginosavorus</name>
    <dbReference type="NCBI Taxonomy" id="349221"/>
    <lineage>
        <taxon>Bacteria</taxon>
        <taxon>Pseudomonadati</taxon>
        <taxon>Bdellovibrionota</taxon>
        <taxon>Bdellovibrionia</taxon>
        <taxon>Bdellovibrionales</taxon>
        <taxon>Pseudobdellovibrionaceae</taxon>
        <taxon>Micavibrio</taxon>
    </lineage>
</organism>
<dbReference type="Gene3D" id="3.40.50.850">
    <property type="entry name" value="Isochorismatase-like"/>
    <property type="match status" value="1"/>
</dbReference>
<dbReference type="InterPro" id="IPR000868">
    <property type="entry name" value="Isochorismatase-like_dom"/>
</dbReference>
<accession>A0A7T5R3N9</accession>
<proteinExistence type="predicted"/>
<sequence>MNQTDWDIQAIFEQGAQALAAVFRPGRVLHLGIDWQTLYCDPNFVASQCGDLKRTQKILTTLARMEKTIAELRPVLPTCWIHHDIPMHRSLLLDERILEGMDAGQTQSKLDELRAEANAICADVRPGDRCFAKLGYDSYQSPDLQAYLARSEATVHLLSGLVRNDCIRKSEKGGAARGYNMFVIEDLTVNDYEYTSEFYLGLYREAQRRGTHAVRAADVRSIAAQYLP</sequence>
<protein>
    <submittedName>
        <fullName evidence="2">Isochorismatase family protein</fullName>
    </submittedName>
</protein>
<name>A0A7T5R3N9_9BACT</name>
<dbReference type="EMBL" id="CP066681">
    <property type="protein sequence ID" value="QQG36952.1"/>
    <property type="molecule type" value="Genomic_DNA"/>
</dbReference>
<dbReference type="AlphaFoldDB" id="A0A7T5R3N9"/>
<dbReference type="SUPFAM" id="SSF52499">
    <property type="entry name" value="Isochorismatase-like hydrolases"/>
    <property type="match status" value="1"/>
</dbReference>
<dbReference type="Pfam" id="PF00857">
    <property type="entry name" value="Isochorismatase"/>
    <property type="match status" value="1"/>
</dbReference>
<gene>
    <name evidence="2" type="ORF">HYS17_04050</name>
</gene>
<dbReference type="Proteomes" id="UP000595362">
    <property type="component" value="Chromosome"/>
</dbReference>
<evidence type="ECO:0000313" key="2">
    <source>
        <dbReference type="EMBL" id="QQG36952.1"/>
    </source>
</evidence>
<evidence type="ECO:0000313" key="3">
    <source>
        <dbReference type="Proteomes" id="UP000595362"/>
    </source>
</evidence>
<dbReference type="InterPro" id="IPR036380">
    <property type="entry name" value="Isochorismatase-like_sf"/>
</dbReference>
<feature type="domain" description="Isochorismatase-like" evidence="1">
    <location>
        <begin position="31"/>
        <end position="188"/>
    </location>
</feature>
<evidence type="ECO:0000259" key="1">
    <source>
        <dbReference type="Pfam" id="PF00857"/>
    </source>
</evidence>